<dbReference type="SUPFAM" id="SSF116726">
    <property type="entry name" value="TrkA C-terminal domain-like"/>
    <property type="match status" value="2"/>
</dbReference>
<protein>
    <recommendedName>
        <fullName evidence="1">Trk system potassium uptake protein TrkA</fullName>
    </recommendedName>
</protein>
<dbReference type="NCBIfam" id="NF007030">
    <property type="entry name" value="PRK09496.1-1"/>
    <property type="match status" value="1"/>
</dbReference>
<dbReference type="InterPro" id="IPR036291">
    <property type="entry name" value="NAD(P)-bd_dom_sf"/>
</dbReference>
<name>A0A1G6YP52_9GAMM</name>
<evidence type="ECO:0000259" key="7">
    <source>
        <dbReference type="PROSITE" id="PS51201"/>
    </source>
</evidence>
<dbReference type="OrthoDB" id="9775180at2"/>
<sequence length="458" mass="49973">MKILILGAGQVGSSVAAALSTENNDITVVDTDLARLRELAERLDIRIVEGHASLPRVLSHAGAEDADLVVAVTSSDEVNLVACRVCDLLFRTPTRIARLRESDYLGAAEFIRRDRSSVDVAISPEAQVYHHVQRLIEFPGALQVLDFADGRAQLVAVRAVQQGKLVGHEIRELRDHLPPGVDARVAAIFRQGKPIVPTAATVIHVDDEVFFLADRKNITTVMSELRRVDRPAKRVFIAGGGNIGRNLAKALEGRFSVKVLERSKDRAKKIAEDLVNSIVLVGDCADEDLLREENIDQTDVYCALTNDDEANILSAMLAKRMGCQRVMSLINRPAYADLVEGSSIDIAISPQQITLGALLAHVREGAPARVHSLRRGAAEAIEVVARGDARTSRIIGRAIEELKLPESATIGGIVRGEKLLIAHHDVVIEPEDHLIVFLTDKNRLPELTTLFHAGATWL</sequence>
<evidence type="ECO:0000256" key="1">
    <source>
        <dbReference type="ARBA" id="ARBA00017378"/>
    </source>
</evidence>
<dbReference type="Gene3D" id="3.30.70.1450">
    <property type="entry name" value="Regulator of K+ conductance, C-terminal domain"/>
    <property type="match status" value="2"/>
</dbReference>
<dbReference type="PRINTS" id="PR00335">
    <property type="entry name" value="KUPTAKETRKA"/>
</dbReference>
<keyword evidence="2" id="KW-0813">Transport</keyword>
<evidence type="ECO:0000313" key="9">
    <source>
        <dbReference type="EMBL" id="SDD92101.1"/>
    </source>
</evidence>
<accession>A0A1G6YP52</accession>
<dbReference type="NCBIfam" id="NF007039">
    <property type="entry name" value="PRK09496.3-2"/>
    <property type="match status" value="1"/>
</dbReference>
<evidence type="ECO:0000256" key="4">
    <source>
        <dbReference type="ARBA" id="ARBA00022958"/>
    </source>
</evidence>
<evidence type="ECO:0000256" key="5">
    <source>
        <dbReference type="ARBA" id="ARBA00023027"/>
    </source>
</evidence>
<dbReference type="PROSITE" id="PS51201">
    <property type="entry name" value="RCK_N"/>
    <property type="match status" value="2"/>
</dbReference>
<evidence type="ECO:0000256" key="3">
    <source>
        <dbReference type="ARBA" id="ARBA00022538"/>
    </source>
</evidence>
<evidence type="ECO:0000256" key="2">
    <source>
        <dbReference type="ARBA" id="ARBA00022448"/>
    </source>
</evidence>
<evidence type="ECO:0000256" key="6">
    <source>
        <dbReference type="ARBA" id="ARBA00023065"/>
    </source>
</evidence>
<evidence type="ECO:0000313" key="10">
    <source>
        <dbReference type="Proteomes" id="UP000199603"/>
    </source>
</evidence>
<feature type="domain" description="RCK C-terminal" evidence="8">
    <location>
        <begin position="368"/>
        <end position="453"/>
    </location>
</feature>
<dbReference type="InterPro" id="IPR003148">
    <property type="entry name" value="RCK_N"/>
</dbReference>
<dbReference type="PANTHER" id="PTHR43833">
    <property type="entry name" value="POTASSIUM CHANNEL PROTEIN 2-RELATED-RELATED"/>
    <property type="match status" value="1"/>
</dbReference>
<keyword evidence="5" id="KW-0520">NAD</keyword>
<dbReference type="InterPro" id="IPR050721">
    <property type="entry name" value="Trk_Ktr_HKT_K-transport"/>
</dbReference>
<dbReference type="RefSeq" id="WP_091244179.1">
    <property type="nucleotide sequence ID" value="NZ_FNAG01000010.1"/>
</dbReference>
<keyword evidence="4" id="KW-0630">Potassium</keyword>
<dbReference type="SUPFAM" id="SSF51735">
    <property type="entry name" value="NAD(P)-binding Rossmann-fold domains"/>
    <property type="match status" value="2"/>
</dbReference>
<keyword evidence="3" id="KW-0633">Potassium transport</keyword>
<dbReference type="EMBL" id="FNAG01000010">
    <property type="protein sequence ID" value="SDD92101.1"/>
    <property type="molecule type" value="Genomic_DNA"/>
</dbReference>
<dbReference type="Pfam" id="PF02080">
    <property type="entry name" value="TrkA_C"/>
    <property type="match status" value="2"/>
</dbReference>
<dbReference type="Pfam" id="PF02254">
    <property type="entry name" value="TrkA_N"/>
    <property type="match status" value="2"/>
</dbReference>
<dbReference type="NCBIfam" id="NF007032">
    <property type="entry name" value="PRK09496.1-4"/>
    <property type="match status" value="1"/>
</dbReference>
<keyword evidence="10" id="KW-1185">Reference proteome</keyword>
<feature type="domain" description="RCK N-terminal" evidence="7">
    <location>
        <begin position="232"/>
        <end position="348"/>
    </location>
</feature>
<keyword evidence="6" id="KW-0406">Ion transport</keyword>
<dbReference type="Gene3D" id="3.40.50.720">
    <property type="entry name" value="NAD(P)-binding Rossmann-like Domain"/>
    <property type="match status" value="2"/>
</dbReference>
<feature type="domain" description="RCK N-terminal" evidence="7">
    <location>
        <begin position="1"/>
        <end position="122"/>
    </location>
</feature>
<dbReference type="GO" id="GO:0015079">
    <property type="term" value="F:potassium ion transmembrane transporter activity"/>
    <property type="evidence" value="ECO:0007669"/>
    <property type="project" value="InterPro"/>
</dbReference>
<dbReference type="InterPro" id="IPR006037">
    <property type="entry name" value="RCK_C"/>
</dbReference>
<dbReference type="AlphaFoldDB" id="A0A1G6YP52"/>
<dbReference type="PANTHER" id="PTHR43833:SF5">
    <property type="entry name" value="TRK SYSTEM POTASSIUM UPTAKE PROTEIN TRKA"/>
    <property type="match status" value="1"/>
</dbReference>
<proteinExistence type="predicted"/>
<dbReference type="FunFam" id="3.40.50.720:FF:000042">
    <property type="entry name" value="Trk system potassium transporter TrkA"/>
    <property type="match status" value="1"/>
</dbReference>
<dbReference type="Proteomes" id="UP000199603">
    <property type="component" value="Unassembled WGS sequence"/>
</dbReference>
<gene>
    <name evidence="9" type="ORF">SAMN04488509_110101</name>
</gene>
<dbReference type="GO" id="GO:0005886">
    <property type="term" value="C:plasma membrane"/>
    <property type="evidence" value="ECO:0007669"/>
    <property type="project" value="InterPro"/>
</dbReference>
<dbReference type="STRING" id="265719.SAMN04488509_110101"/>
<dbReference type="InterPro" id="IPR006036">
    <property type="entry name" value="K_uptake_TrkA"/>
</dbReference>
<feature type="domain" description="RCK C-terminal" evidence="8">
    <location>
        <begin position="142"/>
        <end position="227"/>
    </location>
</feature>
<dbReference type="NCBIfam" id="NF007031">
    <property type="entry name" value="PRK09496.1-2"/>
    <property type="match status" value="1"/>
</dbReference>
<dbReference type="FunFam" id="3.30.70.1450:FF:000001">
    <property type="entry name" value="Trk system potassium transporter TrkA"/>
    <property type="match status" value="1"/>
</dbReference>
<dbReference type="InterPro" id="IPR036721">
    <property type="entry name" value="RCK_C_sf"/>
</dbReference>
<dbReference type="PROSITE" id="PS51202">
    <property type="entry name" value="RCK_C"/>
    <property type="match status" value="2"/>
</dbReference>
<reference evidence="9 10" key="1">
    <citation type="submission" date="2016-10" db="EMBL/GenBank/DDBJ databases">
        <authorList>
            <person name="de Groot N.N."/>
        </authorList>
    </citation>
    <scope>NUCLEOTIDE SEQUENCE [LARGE SCALE GENOMIC DNA]</scope>
    <source>
        <strain evidence="9 10">DSM 16957</strain>
    </source>
</reference>
<evidence type="ECO:0000259" key="8">
    <source>
        <dbReference type="PROSITE" id="PS51202"/>
    </source>
</evidence>
<organism evidence="9 10">
    <name type="scientific">Aquimonas voraii</name>
    <dbReference type="NCBI Taxonomy" id="265719"/>
    <lineage>
        <taxon>Bacteria</taxon>
        <taxon>Pseudomonadati</taxon>
        <taxon>Pseudomonadota</taxon>
        <taxon>Gammaproteobacteria</taxon>
        <taxon>Lysobacterales</taxon>
        <taxon>Lysobacteraceae</taxon>
        <taxon>Aquimonas</taxon>
    </lineage>
</organism>